<dbReference type="InterPro" id="IPR002656">
    <property type="entry name" value="Acyl_transf_3_dom"/>
</dbReference>
<organism evidence="3 4">
    <name type="scientific">Clunio marinus</name>
    <dbReference type="NCBI Taxonomy" id="568069"/>
    <lineage>
        <taxon>Eukaryota</taxon>
        <taxon>Metazoa</taxon>
        <taxon>Ecdysozoa</taxon>
        <taxon>Arthropoda</taxon>
        <taxon>Hexapoda</taxon>
        <taxon>Insecta</taxon>
        <taxon>Pterygota</taxon>
        <taxon>Neoptera</taxon>
        <taxon>Endopterygota</taxon>
        <taxon>Diptera</taxon>
        <taxon>Nematocera</taxon>
        <taxon>Chironomoidea</taxon>
        <taxon>Chironomidae</taxon>
        <taxon>Clunio</taxon>
    </lineage>
</organism>
<feature type="transmembrane region" description="Helical" evidence="1">
    <location>
        <begin position="237"/>
        <end position="260"/>
    </location>
</feature>
<keyword evidence="1" id="KW-0812">Transmembrane</keyword>
<keyword evidence="1" id="KW-0472">Membrane</keyword>
<keyword evidence="4" id="KW-1185">Reference proteome</keyword>
<feature type="transmembrane region" description="Helical" evidence="1">
    <location>
        <begin position="346"/>
        <end position="368"/>
    </location>
</feature>
<dbReference type="Pfam" id="PF01757">
    <property type="entry name" value="Acyl_transf_3"/>
    <property type="match status" value="1"/>
</dbReference>
<proteinExistence type="predicted"/>
<dbReference type="Proteomes" id="UP000183832">
    <property type="component" value="Unassembled WGS sequence"/>
</dbReference>
<gene>
    <name evidence="3" type="ORF">CLUMA_CG006713</name>
</gene>
<dbReference type="PANTHER" id="PTHR11161">
    <property type="entry name" value="O-ACYLTRANSFERASE"/>
    <property type="match status" value="1"/>
</dbReference>
<evidence type="ECO:0000259" key="2">
    <source>
        <dbReference type="Pfam" id="PF01757"/>
    </source>
</evidence>
<feature type="transmembrane region" description="Helical" evidence="1">
    <location>
        <begin position="272"/>
        <end position="296"/>
    </location>
</feature>
<sequence length="392" mass="45522">MSPTEVIYENYVEKIHKVLITAEEDSNRWLPIESLGIIKNLFIAMLTTRTALQELDKKKFVYYKTVFQRFMRITPVLALVILFNMSLAYALFNESSSTLLEFSVQKCQKYWWSTLLHLQVYTNPHKLCMHTTWYLSVDFQMTILVAPILVYLLWKYGQNVIILIIGLILMSSVYVYQKAIESNIIVKQNDFLDDFNGEFMTTFYYPTHVRGIVYLIGIILGYCLHMKNEICMPKSKIFQSSFVISVLIIIMGPTFISYIYDLLGENIALNALFFTSVRIIWGTATALIIFVCQIGNGGVINEILSKKFWIPFGKIGLSFYLAHPVLQYNIISFNNNEYNIESISMMTIYIAQDIFLALLVSVTFYLTVEEPFYLIGKLISEKFIVKEKFKEF</sequence>
<feature type="transmembrane region" description="Helical" evidence="1">
    <location>
        <begin position="133"/>
        <end position="153"/>
    </location>
</feature>
<dbReference type="AlphaFoldDB" id="A0A1J1HYF1"/>
<dbReference type="GO" id="GO:0016747">
    <property type="term" value="F:acyltransferase activity, transferring groups other than amino-acyl groups"/>
    <property type="evidence" value="ECO:0007669"/>
    <property type="project" value="InterPro"/>
</dbReference>
<dbReference type="InterPro" id="IPR052728">
    <property type="entry name" value="O2_lipid_transport_reg"/>
</dbReference>
<protein>
    <submittedName>
        <fullName evidence="3">CLUMA_CG006713, isoform A</fullName>
    </submittedName>
</protein>
<evidence type="ECO:0000313" key="3">
    <source>
        <dbReference type="EMBL" id="CRK93119.1"/>
    </source>
</evidence>
<evidence type="ECO:0000256" key="1">
    <source>
        <dbReference type="SAM" id="Phobius"/>
    </source>
</evidence>
<reference evidence="3 4" key="1">
    <citation type="submission" date="2015-04" db="EMBL/GenBank/DDBJ databases">
        <authorList>
            <person name="Syromyatnikov M.Y."/>
            <person name="Popov V.N."/>
        </authorList>
    </citation>
    <scope>NUCLEOTIDE SEQUENCE [LARGE SCALE GENOMIC DNA]</scope>
</reference>
<feature type="transmembrane region" description="Helical" evidence="1">
    <location>
        <begin position="160"/>
        <end position="177"/>
    </location>
</feature>
<feature type="transmembrane region" description="Helical" evidence="1">
    <location>
        <begin position="73"/>
        <end position="92"/>
    </location>
</feature>
<keyword evidence="1" id="KW-1133">Transmembrane helix</keyword>
<feature type="transmembrane region" description="Helical" evidence="1">
    <location>
        <begin position="308"/>
        <end position="326"/>
    </location>
</feature>
<dbReference type="PANTHER" id="PTHR11161:SF0">
    <property type="entry name" value="O-ACYLTRANSFERASE LIKE PROTEIN"/>
    <property type="match status" value="1"/>
</dbReference>
<feature type="domain" description="Acyltransferase 3" evidence="2">
    <location>
        <begin position="55"/>
        <end position="365"/>
    </location>
</feature>
<feature type="transmembrane region" description="Helical" evidence="1">
    <location>
        <begin position="203"/>
        <end position="225"/>
    </location>
</feature>
<dbReference type="OrthoDB" id="207378at2759"/>
<dbReference type="EMBL" id="CVRI01000036">
    <property type="protein sequence ID" value="CRK93119.1"/>
    <property type="molecule type" value="Genomic_DNA"/>
</dbReference>
<evidence type="ECO:0000313" key="4">
    <source>
        <dbReference type="Proteomes" id="UP000183832"/>
    </source>
</evidence>
<accession>A0A1J1HYF1</accession>
<name>A0A1J1HYF1_9DIPT</name>
<dbReference type="STRING" id="568069.A0A1J1HYF1"/>